<evidence type="ECO:0000313" key="7">
    <source>
        <dbReference type="Proteomes" id="UP000019113"/>
    </source>
</evidence>
<evidence type="ECO:0000256" key="3">
    <source>
        <dbReference type="ARBA" id="ARBA00047806"/>
    </source>
</evidence>
<comment type="caution">
    <text evidence="6">The sequence shown here is derived from an EMBL/GenBank/DDBJ whole genome shotgun (WGS) entry which is preliminary data.</text>
</comment>
<gene>
    <name evidence="6" type="ORF">BJB45_12150</name>
</gene>
<dbReference type="Gene3D" id="3.30.1060.10">
    <property type="entry name" value="Peptide methionine sulphoxide reductase MsrA"/>
    <property type="match status" value="1"/>
</dbReference>
<evidence type="ECO:0000256" key="2">
    <source>
        <dbReference type="ARBA" id="ARBA00023002"/>
    </source>
</evidence>
<dbReference type="KEGG" id="hhu:AR456_14935"/>
<comment type="catalytic activity">
    <reaction evidence="3">
        <text>L-methionyl-[protein] + [thioredoxin]-disulfide + H2O = L-methionyl-(S)-S-oxide-[protein] + [thioredoxin]-dithiol</text>
        <dbReference type="Rhea" id="RHEA:14217"/>
        <dbReference type="Rhea" id="RHEA-COMP:10698"/>
        <dbReference type="Rhea" id="RHEA-COMP:10700"/>
        <dbReference type="Rhea" id="RHEA-COMP:12313"/>
        <dbReference type="Rhea" id="RHEA-COMP:12315"/>
        <dbReference type="ChEBI" id="CHEBI:15377"/>
        <dbReference type="ChEBI" id="CHEBI:16044"/>
        <dbReference type="ChEBI" id="CHEBI:29950"/>
        <dbReference type="ChEBI" id="CHEBI:44120"/>
        <dbReference type="ChEBI" id="CHEBI:50058"/>
        <dbReference type="EC" id="1.8.4.11"/>
    </reaction>
</comment>
<name>W1N8L2_9GAMM</name>
<dbReference type="Proteomes" id="UP000019113">
    <property type="component" value="Unassembled WGS sequence"/>
</dbReference>
<dbReference type="PANTHER" id="PTHR43774">
    <property type="entry name" value="PEPTIDE METHIONINE SULFOXIDE REDUCTASE"/>
    <property type="match status" value="1"/>
</dbReference>
<reference evidence="6 7" key="1">
    <citation type="submission" date="2013-08" db="EMBL/GenBank/DDBJ databases">
        <title>draft genome of Halomonas huanghegensis, strain BJGMM-B45T.</title>
        <authorList>
            <person name="Miao C."/>
            <person name="Wan Y."/>
            <person name="Jin W."/>
        </authorList>
    </citation>
    <scope>NUCLEOTIDE SEQUENCE [LARGE SCALE GENOMIC DNA]</scope>
    <source>
        <strain evidence="6 7">BJGMM-B45</strain>
    </source>
</reference>
<dbReference type="OrthoDB" id="4174719at2"/>
<protein>
    <recommendedName>
        <fullName evidence="1">peptide-methionine (S)-S-oxide reductase</fullName>
        <ecNumber evidence="1">1.8.4.11</ecNumber>
    </recommendedName>
</protein>
<dbReference type="STRING" id="1178482.AR456_14935"/>
<dbReference type="EC" id="1.8.4.11" evidence="1"/>
<keyword evidence="7" id="KW-1185">Reference proteome</keyword>
<dbReference type="PANTHER" id="PTHR43774:SF1">
    <property type="entry name" value="PEPTIDE METHIONINE SULFOXIDE REDUCTASE MSRA 2"/>
    <property type="match status" value="1"/>
</dbReference>
<dbReference type="Pfam" id="PF01625">
    <property type="entry name" value="PMSR"/>
    <property type="match status" value="1"/>
</dbReference>
<dbReference type="EMBL" id="AVBC01000020">
    <property type="protein sequence ID" value="ERL51912.1"/>
    <property type="molecule type" value="Genomic_DNA"/>
</dbReference>
<evidence type="ECO:0000256" key="1">
    <source>
        <dbReference type="ARBA" id="ARBA00012502"/>
    </source>
</evidence>
<dbReference type="InterPro" id="IPR036509">
    <property type="entry name" value="Met_Sox_Rdtase_MsrA_sf"/>
</dbReference>
<dbReference type="SUPFAM" id="SSF55068">
    <property type="entry name" value="Peptide methionine sulfoxide reductase"/>
    <property type="match status" value="1"/>
</dbReference>
<dbReference type="InterPro" id="IPR002569">
    <property type="entry name" value="Met_Sox_Rdtase_MsrA_dom"/>
</dbReference>
<comment type="catalytic activity">
    <reaction evidence="4">
        <text>[thioredoxin]-disulfide + L-methionine + H2O = L-methionine (S)-S-oxide + [thioredoxin]-dithiol</text>
        <dbReference type="Rhea" id="RHEA:19993"/>
        <dbReference type="Rhea" id="RHEA-COMP:10698"/>
        <dbReference type="Rhea" id="RHEA-COMP:10700"/>
        <dbReference type="ChEBI" id="CHEBI:15377"/>
        <dbReference type="ChEBI" id="CHEBI:29950"/>
        <dbReference type="ChEBI" id="CHEBI:50058"/>
        <dbReference type="ChEBI" id="CHEBI:57844"/>
        <dbReference type="ChEBI" id="CHEBI:58772"/>
        <dbReference type="EC" id="1.8.4.11"/>
    </reaction>
</comment>
<dbReference type="AlphaFoldDB" id="W1N8L2"/>
<organism evidence="6 7">
    <name type="scientific">Halomonas huangheensis</name>
    <dbReference type="NCBI Taxonomy" id="1178482"/>
    <lineage>
        <taxon>Bacteria</taxon>
        <taxon>Pseudomonadati</taxon>
        <taxon>Pseudomonadota</taxon>
        <taxon>Gammaproteobacteria</taxon>
        <taxon>Oceanospirillales</taxon>
        <taxon>Halomonadaceae</taxon>
        <taxon>Halomonas</taxon>
    </lineage>
</organism>
<evidence type="ECO:0000256" key="4">
    <source>
        <dbReference type="ARBA" id="ARBA00048782"/>
    </source>
</evidence>
<feature type="domain" description="Peptide methionine sulphoxide reductase MsrA" evidence="5">
    <location>
        <begin position="11"/>
        <end position="149"/>
    </location>
</feature>
<sequence>MTDRFSPAERIALGGSCYWCLEAVFQSLIGVERVEQGFVAATDENHDETDFCEAVIVHFDPQAIPLSVLIEIHLHTHHCTADHSMRERYRSAVYVFDEQQAHAVEEILATLQSDFMAPLVTRVLPFASFKPSQQQYHDYFYTNPQRPFCERWIAPKLRILLERFSDSTDQQKLRNAGLTDRSSTG</sequence>
<accession>W1N8L2</accession>
<proteinExistence type="predicted"/>
<keyword evidence="2" id="KW-0560">Oxidoreductase</keyword>
<dbReference type="eggNOG" id="COG0225">
    <property type="taxonomic scope" value="Bacteria"/>
</dbReference>
<evidence type="ECO:0000259" key="5">
    <source>
        <dbReference type="Pfam" id="PF01625"/>
    </source>
</evidence>
<dbReference type="RefSeq" id="WP_021818548.1">
    <property type="nucleotide sequence ID" value="NZ_AVBC01000020.1"/>
</dbReference>
<dbReference type="GO" id="GO:0008113">
    <property type="term" value="F:peptide-methionine (S)-S-oxide reductase activity"/>
    <property type="evidence" value="ECO:0007669"/>
    <property type="project" value="UniProtKB-EC"/>
</dbReference>
<dbReference type="PATRIC" id="fig|1178482.3.peg.1591"/>
<evidence type="ECO:0000313" key="6">
    <source>
        <dbReference type="EMBL" id="ERL51912.1"/>
    </source>
</evidence>